<dbReference type="AlphaFoldDB" id="A0A285NML2"/>
<dbReference type="EMBL" id="OBEI01000009">
    <property type="protein sequence ID" value="SNZ10197.1"/>
    <property type="molecule type" value="Genomic_DNA"/>
</dbReference>
<feature type="transmembrane region" description="Helical" evidence="14">
    <location>
        <begin position="6"/>
        <end position="29"/>
    </location>
</feature>
<feature type="transmembrane region" description="Helical" evidence="14">
    <location>
        <begin position="121"/>
        <end position="139"/>
    </location>
</feature>
<dbReference type="InterPro" id="IPR005265">
    <property type="entry name" value="HemJ-like"/>
</dbReference>
<keyword evidence="11 14" id="KW-0408">Iron</keyword>
<feature type="binding site" description="axial binding residue" evidence="14">
    <location>
        <position position="9"/>
    </location>
    <ligand>
        <name>heme</name>
        <dbReference type="ChEBI" id="CHEBI:30413"/>
    </ligand>
    <ligandPart>
        <name>Fe</name>
        <dbReference type="ChEBI" id="CHEBI:18248"/>
    </ligandPart>
</feature>
<evidence type="ECO:0000256" key="3">
    <source>
        <dbReference type="ARBA" id="ARBA00006501"/>
    </source>
</evidence>
<evidence type="ECO:0000256" key="11">
    <source>
        <dbReference type="ARBA" id="ARBA00023004"/>
    </source>
</evidence>
<dbReference type="NCBIfam" id="TIGR00701">
    <property type="entry name" value="protoporphyrinogen oxidase HemJ"/>
    <property type="match status" value="1"/>
</dbReference>
<dbReference type="PIRSF" id="PIRSF004638">
    <property type="entry name" value="UCP004638"/>
    <property type="match status" value="1"/>
</dbReference>
<feature type="binding site" description="axial binding residue" evidence="14">
    <location>
        <position position="86"/>
    </location>
    <ligand>
        <name>heme</name>
        <dbReference type="ChEBI" id="CHEBI:30413"/>
    </ligand>
    <ligandPart>
        <name>Fe</name>
        <dbReference type="ChEBI" id="CHEBI:18248"/>
    </ligandPart>
</feature>
<dbReference type="HAMAP" id="MF_02239">
    <property type="entry name" value="HemJ"/>
    <property type="match status" value="1"/>
</dbReference>
<evidence type="ECO:0000256" key="10">
    <source>
        <dbReference type="ARBA" id="ARBA00023002"/>
    </source>
</evidence>
<dbReference type="GO" id="GO:0006782">
    <property type="term" value="P:protoporphyrinogen IX biosynthetic process"/>
    <property type="evidence" value="ECO:0007669"/>
    <property type="project" value="UniProtKB-UniRule"/>
</dbReference>
<dbReference type="GO" id="GO:0005886">
    <property type="term" value="C:plasma membrane"/>
    <property type="evidence" value="ECO:0007669"/>
    <property type="project" value="UniProtKB-SubCell"/>
</dbReference>
<protein>
    <recommendedName>
        <fullName evidence="4 14">Protoporphyrinogen IX oxidase</fullName>
        <shortName evidence="14">PPO</shortName>
        <ecNumber evidence="14 15">1.3.99.-</ecNumber>
    </recommendedName>
</protein>
<keyword evidence="5 14" id="KW-1003">Cell membrane</keyword>
<evidence type="ECO:0000313" key="17">
    <source>
        <dbReference type="Proteomes" id="UP000219036"/>
    </source>
</evidence>
<keyword evidence="12 14" id="KW-0472">Membrane</keyword>
<name>A0A285NML2_9AQUI</name>
<dbReference type="GO" id="GO:0070818">
    <property type="term" value="F:protoporphyrinogen oxidase activity"/>
    <property type="evidence" value="ECO:0007669"/>
    <property type="project" value="UniProtKB-UniRule"/>
</dbReference>
<dbReference type="Pfam" id="PF03653">
    <property type="entry name" value="UPF0093"/>
    <property type="match status" value="1"/>
</dbReference>
<dbReference type="GO" id="GO:0046872">
    <property type="term" value="F:metal ion binding"/>
    <property type="evidence" value="ECO:0007669"/>
    <property type="project" value="UniProtKB-UniRule"/>
</dbReference>
<sequence>MYLWIKAFHIISVISWMAVLFYLPRLFVYHVENKDKKEFLSVVKIMEYKLYKYIGVPAFWGTVLTGVGMIALNPDIFKSGGWIHLKLTVALLLIAYFFHLSVIRKRLERDICEKSGKFFRMYNEVPTVLMIIIVIMAVVKPF</sequence>
<feature type="transmembrane region" description="Helical" evidence="14">
    <location>
        <begin position="50"/>
        <end position="71"/>
    </location>
</feature>
<gene>
    <name evidence="16" type="ORF">SAMN06265182_1782</name>
</gene>
<keyword evidence="6 14" id="KW-0349">Heme</keyword>
<comment type="similarity">
    <text evidence="3 14 15">Belongs to the HemJ family.</text>
</comment>
<comment type="cofactor">
    <cofactor evidence="14 15">
        <name>heme b</name>
        <dbReference type="ChEBI" id="CHEBI:60344"/>
    </cofactor>
    <text evidence="14 15">Binds 1 heme b (iron(II)-protoporphyrin IX) group per subunit.</text>
</comment>
<proteinExistence type="inferred from homology"/>
<evidence type="ECO:0000256" key="2">
    <source>
        <dbReference type="ARBA" id="ARBA00005073"/>
    </source>
</evidence>
<keyword evidence="8 14" id="KW-0479">Metal-binding</keyword>
<reference evidence="17" key="1">
    <citation type="submission" date="2017-09" db="EMBL/GenBank/DDBJ databases">
        <authorList>
            <person name="Varghese N."/>
            <person name="Submissions S."/>
        </authorList>
    </citation>
    <scope>NUCLEOTIDE SEQUENCE [LARGE SCALE GENOMIC DNA]</scope>
    <source>
        <strain evidence="17">DSM 15103</strain>
    </source>
</reference>
<evidence type="ECO:0000256" key="14">
    <source>
        <dbReference type="HAMAP-Rule" id="MF_02239"/>
    </source>
</evidence>
<organism evidence="16 17">
    <name type="scientific">Persephonella hydrogeniphila</name>
    <dbReference type="NCBI Taxonomy" id="198703"/>
    <lineage>
        <taxon>Bacteria</taxon>
        <taxon>Pseudomonadati</taxon>
        <taxon>Aquificota</taxon>
        <taxon>Aquificia</taxon>
        <taxon>Aquificales</taxon>
        <taxon>Hydrogenothermaceae</taxon>
        <taxon>Persephonella</taxon>
    </lineage>
</organism>
<dbReference type="PANTHER" id="PTHR40255">
    <property type="entry name" value="UPF0093 MEMBRANE PROTEIN SLR1790"/>
    <property type="match status" value="1"/>
</dbReference>
<comment type="function">
    <text evidence="14 15">Catalyzes the oxidation of protoporphyrinogen IX to protoporphyrin IX.</text>
</comment>
<keyword evidence="9 14" id="KW-1133">Transmembrane helix</keyword>
<comment type="subunit">
    <text evidence="14">Homodimer.</text>
</comment>
<dbReference type="Proteomes" id="UP000219036">
    <property type="component" value="Unassembled WGS sequence"/>
</dbReference>
<comment type="subcellular location">
    <subcellularLocation>
        <location evidence="1 14">Cell membrane</location>
        <topology evidence="1 14">Multi-pass membrane protein</topology>
    </subcellularLocation>
</comment>
<feature type="transmembrane region" description="Helical" evidence="14">
    <location>
        <begin position="83"/>
        <end position="100"/>
    </location>
</feature>
<keyword evidence="7 14" id="KW-0812">Transmembrane</keyword>
<comment type="pathway">
    <text evidence="2 14 15">Porphyrin-containing compound metabolism; protoporphyrin-IX biosynthesis; protoporphyrin-IX from protoporphyrinogen-IX: step 1/1.</text>
</comment>
<dbReference type="PANTHER" id="PTHR40255:SF1">
    <property type="entry name" value="PROTOPORPHYRINOGEN IX OXIDASE"/>
    <property type="match status" value="1"/>
</dbReference>
<evidence type="ECO:0000256" key="5">
    <source>
        <dbReference type="ARBA" id="ARBA00022475"/>
    </source>
</evidence>
<dbReference type="UniPathway" id="UPA00251">
    <property type="reaction ID" value="UER00324"/>
</dbReference>
<keyword evidence="17" id="KW-1185">Reference proteome</keyword>
<evidence type="ECO:0000256" key="9">
    <source>
        <dbReference type="ARBA" id="ARBA00022989"/>
    </source>
</evidence>
<evidence type="ECO:0000313" key="16">
    <source>
        <dbReference type="EMBL" id="SNZ10197.1"/>
    </source>
</evidence>
<accession>A0A285NML2</accession>
<comment type="catalytic activity">
    <reaction evidence="13 14 15">
        <text>protoporphyrinogen IX + 3 A = protoporphyrin IX + 3 AH2</text>
        <dbReference type="Rhea" id="RHEA:62000"/>
        <dbReference type="ChEBI" id="CHEBI:13193"/>
        <dbReference type="ChEBI" id="CHEBI:17499"/>
        <dbReference type="ChEBI" id="CHEBI:57306"/>
        <dbReference type="ChEBI" id="CHEBI:57307"/>
    </reaction>
</comment>
<dbReference type="RefSeq" id="WP_097000938.1">
    <property type="nucleotide sequence ID" value="NZ_OBEI01000009.1"/>
</dbReference>
<evidence type="ECO:0000256" key="15">
    <source>
        <dbReference type="PIRNR" id="PIRNR004638"/>
    </source>
</evidence>
<evidence type="ECO:0000256" key="8">
    <source>
        <dbReference type="ARBA" id="ARBA00022723"/>
    </source>
</evidence>
<evidence type="ECO:0000256" key="12">
    <source>
        <dbReference type="ARBA" id="ARBA00023136"/>
    </source>
</evidence>
<evidence type="ECO:0000256" key="4">
    <source>
        <dbReference type="ARBA" id="ARBA00017504"/>
    </source>
</evidence>
<dbReference type="OrthoDB" id="9800824at2"/>
<evidence type="ECO:0000256" key="13">
    <source>
        <dbReference type="ARBA" id="ARBA00048390"/>
    </source>
</evidence>
<evidence type="ECO:0000256" key="1">
    <source>
        <dbReference type="ARBA" id="ARBA00004651"/>
    </source>
</evidence>
<evidence type="ECO:0000256" key="6">
    <source>
        <dbReference type="ARBA" id="ARBA00022617"/>
    </source>
</evidence>
<dbReference type="EC" id="1.3.99.-" evidence="14 15"/>
<keyword evidence="10 14" id="KW-0560">Oxidoreductase</keyword>
<evidence type="ECO:0000256" key="7">
    <source>
        <dbReference type="ARBA" id="ARBA00022692"/>
    </source>
</evidence>